<dbReference type="Proteomes" id="UP001341840">
    <property type="component" value="Unassembled WGS sequence"/>
</dbReference>
<evidence type="ECO:0000313" key="2">
    <source>
        <dbReference type="Proteomes" id="UP001341840"/>
    </source>
</evidence>
<keyword evidence="2" id="KW-1185">Reference proteome</keyword>
<evidence type="ECO:0000313" key="1">
    <source>
        <dbReference type="EMBL" id="MED6209567.1"/>
    </source>
</evidence>
<accession>A0ABU6YGP2</accession>
<proteinExistence type="predicted"/>
<comment type="caution">
    <text evidence="1">The sequence shown here is derived from an EMBL/GenBank/DDBJ whole genome shotgun (WGS) entry which is preliminary data.</text>
</comment>
<protein>
    <submittedName>
        <fullName evidence="1">Uncharacterized protein</fullName>
    </submittedName>
</protein>
<reference evidence="1 2" key="1">
    <citation type="journal article" date="2023" name="Plants (Basel)">
        <title>Bridging the Gap: Combining Genomics and Transcriptomics Approaches to Understand Stylosanthes scabra, an Orphan Legume from the Brazilian Caatinga.</title>
        <authorList>
            <person name="Ferreira-Neto J.R.C."/>
            <person name="da Silva M.D."/>
            <person name="Binneck E."/>
            <person name="de Melo N.F."/>
            <person name="da Silva R.H."/>
            <person name="de Melo A.L.T.M."/>
            <person name="Pandolfi V."/>
            <person name="Bustamante F.O."/>
            <person name="Brasileiro-Vidal A.C."/>
            <person name="Benko-Iseppon A.M."/>
        </authorList>
    </citation>
    <scope>NUCLEOTIDE SEQUENCE [LARGE SCALE GENOMIC DNA]</scope>
    <source>
        <tissue evidence="1">Leaves</tissue>
    </source>
</reference>
<dbReference type="EMBL" id="JASCZI010242097">
    <property type="protein sequence ID" value="MED6209567.1"/>
    <property type="molecule type" value="Genomic_DNA"/>
</dbReference>
<gene>
    <name evidence="1" type="ORF">PIB30_055945</name>
</gene>
<name>A0ABU6YGP2_9FABA</name>
<organism evidence="1 2">
    <name type="scientific">Stylosanthes scabra</name>
    <dbReference type="NCBI Taxonomy" id="79078"/>
    <lineage>
        <taxon>Eukaryota</taxon>
        <taxon>Viridiplantae</taxon>
        <taxon>Streptophyta</taxon>
        <taxon>Embryophyta</taxon>
        <taxon>Tracheophyta</taxon>
        <taxon>Spermatophyta</taxon>
        <taxon>Magnoliopsida</taxon>
        <taxon>eudicotyledons</taxon>
        <taxon>Gunneridae</taxon>
        <taxon>Pentapetalae</taxon>
        <taxon>rosids</taxon>
        <taxon>fabids</taxon>
        <taxon>Fabales</taxon>
        <taxon>Fabaceae</taxon>
        <taxon>Papilionoideae</taxon>
        <taxon>50 kb inversion clade</taxon>
        <taxon>dalbergioids sensu lato</taxon>
        <taxon>Dalbergieae</taxon>
        <taxon>Pterocarpus clade</taxon>
        <taxon>Stylosanthes</taxon>
    </lineage>
</organism>
<sequence length="86" mass="10103">MAERSIEEIAAEDRRAMYQLNEISHVAHNVHNERDRCIVSVHRQIAMDLHPRVVPFMQRVGLLPIARLTDRWFKVDGPLISTFIER</sequence>